<dbReference type="Pfam" id="PF02376">
    <property type="entry name" value="CUT"/>
    <property type="match status" value="1"/>
</dbReference>
<sequence>KVIAMRSRKGVIPISNEEVQTHPRLNTKYLTKKTFDILTASKISKSRFAKAVLGLNTGQPIMERMKEWHQLNTPGRRNFIRMKLFLEEISAAIENDDDYDVFLLVRRVKYRLHFHGISQPFFGQYVLGVDTRRTYNLLLSTKKW</sequence>
<reference evidence="11" key="1">
    <citation type="submission" date="2022-10" db="EMBL/GenBank/DDBJ databases">
        <title>Genome assembly of Pristionchus species.</title>
        <authorList>
            <person name="Yoshida K."/>
            <person name="Sommer R.J."/>
        </authorList>
    </citation>
    <scope>NUCLEOTIDE SEQUENCE [LARGE SCALE GENOMIC DNA]</scope>
    <source>
        <strain evidence="11">RS5460</strain>
    </source>
</reference>
<dbReference type="EMBL" id="BTRK01000005">
    <property type="protein sequence ID" value="GMR50933.1"/>
    <property type="molecule type" value="Genomic_DNA"/>
</dbReference>
<dbReference type="SUPFAM" id="SSF47413">
    <property type="entry name" value="lambda repressor-like DNA-binding domains"/>
    <property type="match status" value="2"/>
</dbReference>
<evidence type="ECO:0000259" key="9">
    <source>
        <dbReference type="PROSITE" id="PS51042"/>
    </source>
</evidence>
<keyword evidence="8" id="KW-0539">Nucleus</keyword>
<evidence type="ECO:0000256" key="3">
    <source>
        <dbReference type="ARBA" id="ARBA00023015"/>
    </source>
</evidence>
<feature type="non-terminal residue" evidence="10">
    <location>
        <position position="144"/>
    </location>
</feature>
<dbReference type="PANTHER" id="PTHR14043:SF2">
    <property type="entry name" value="HOMEOBOX PROTEIN CUT"/>
    <property type="match status" value="1"/>
</dbReference>
<dbReference type="InterPro" id="IPR010982">
    <property type="entry name" value="Lambda_DNA-bd_dom_sf"/>
</dbReference>
<keyword evidence="6" id="KW-0371">Homeobox</keyword>
<comment type="subcellular location">
    <subcellularLocation>
        <location evidence="1">Nucleus</location>
    </subcellularLocation>
</comment>
<dbReference type="GO" id="GO:0000981">
    <property type="term" value="F:DNA-binding transcription factor activity, RNA polymerase II-specific"/>
    <property type="evidence" value="ECO:0007669"/>
    <property type="project" value="TreeGrafter"/>
</dbReference>
<dbReference type="GO" id="GO:0000977">
    <property type="term" value="F:RNA polymerase II transcription regulatory region sequence-specific DNA binding"/>
    <property type="evidence" value="ECO:0007669"/>
    <property type="project" value="TreeGrafter"/>
</dbReference>
<keyword evidence="7" id="KW-0804">Transcription</keyword>
<keyword evidence="3" id="KW-0805">Transcription regulation</keyword>
<dbReference type="Proteomes" id="UP001328107">
    <property type="component" value="Unassembled WGS sequence"/>
</dbReference>
<dbReference type="PROSITE" id="PS51042">
    <property type="entry name" value="CUT"/>
    <property type="match status" value="1"/>
</dbReference>
<feature type="domain" description="CUT" evidence="9">
    <location>
        <begin position="90"/>
        <end position="144"/>
    </location>
</feature>
<evidence type="ECO:0000256" key="7">
    <source>
        <dbReference type="ARBA" id="ARBA00023163"/>
    </source>
</evidence>
<keyword evidence="5" id="KW-0238">DNA-binding</keyword>
<evidence type="ECO:0000256" key="8">
    <source>
        <dbReference type="ARBA" id="ARBA00023242"/>
    </source>
</evidence>
<organism evidence="10 11">
    <name type="scientific">Pristionchus mayeri</name>
    <dbReference type="NCBI Taxonomy" id="1317129"/>
    <lineage>
        <taxon>Eukaryota</taxon>
        <taxon>Metazoa</taxon>
        <taxon>Ecdysozoa</taxon>
        <taxon>Nematoda</taxon>
        <taxon>Chromadorea</taxon>
        <taxon>Rhabditida</taxon>
        <taxon>Rhabditina</taxon>
        <taxon>Diplogasteromorpha</taxon>
        <taxon>Diplogasteroidea</taxon>
        <taxon>Neodiplogasteridae</taxon>
        <taxon>Pristionchus</taxon>
    </lineage>
</organism>
<keyword evidence="11" id="KW-1185">Reference proteome</keyword>
<evidence type="ECO:0000256" key="4">
    <source>
        <dbReference type="ARBA" id="ARBA00023054"/>
    </source>
</evidence>
<evidence type="ECO:0000313" key="11">
    <source>
        <dbReference type="Proteomes" id="UP001328107"/>
    </source>
</evidence>
<dbReference type="AlphaFoldDB" id="A0AAN5CU97"/>
<dbReference type="GO" id="GO:0005634">
    <property type="term" value="C:nucleus"/>
    <property type="evidence" value="ECO:0007669"/>
    <property type="project" value="UniProtKB-SubCell"/>
</dbReference>
<comment type="caution">
    <text evidence="10">The sequence shown here is derived from an EMBL/GenBank/DDBJ whole genome shotgun (WGS) entry which is preliminary data.</text>
</comment>
<evidence type="ECO:0000313" key="10">
    <source>
        <dbReference type="EMBL" id="GMR50933.1"/>
    </source>
</evidence>
<dbReference type="Gene3D" id="1.10.260.40">
    <property type="entry name" value="lambda repressor-like DNA-binding domains"/>
    <property type="match status" value="2"/>
</dbReference>
<gene>
    <name evidence="10" type="ORF">PMAYCL1PPCAC_21128</name>
</gene>
<feature type="non-terminal residue" evidence="10">
    <location>
        <position position="1"/>
    </location>
</feature>
<keyword evidence="2" id="KW-0677">Repeat</keyword>
<keyword evidence="4" id="KW-0175">Coiled coil</keyword>
<evidence type="ECO:0000256" key="1">
    <source>
        <dbReference type="ARBA" id="ARBA00004123"/>
    </source>
</evidence>
<accession>A0AAN5CU97</accession>
<dbReference type="InterPro" id="IPR003350">
    <property type="entry name" value="CUT_dom"/>
</dbReference>
<evidence type="ECO:0000256" key="5">
    <source>
        <dbReference type="ARBA" id="ARBA00023125"/>
    </source>
</evidence>
<evidence type="ECO:0000256" key="2">
    <source>
        <dbReference type="ARBA" id="ARBA00022737"/>
    </source>
</evidence>
<proteinExistence type="predicted"/>
<dbReference type="PANTHER" id="PTHR14043">
    <property type="entry name" value="CCAAT DISPLACEMENT PROTEIN-RELATED"/>
    <property type="match status" value="1"/>
</dbReference>
<evidence type="ECO:0000256" key="6">
    <source>
        <dbReference type="ARBA" id="ARBA00023155"/>
    </source>
</evidence>
<name>A0AAN5CU97_9BILA</name>
<protein>
    <recommendedName>
        <fullName evidence="9">CUT domain-containing protein</fullName>
    </recommendedName>
</protein>